<keyword evidence="3" id="KW-1185">Reference proteome</keyword>
<dbReference type="PANTHER" id="PTHR32063:SF19">
    <property type="entry name" value="CATION EFFLUX SYSTEM PROTEIN CUSA"/>
    <property type="match status" value="1"/>
</dbReference>
<feature type="transmembrane region" description="Helical" evidence="1">
    <location>
        <begin position="35"/>
        <end position="53"/>
    </location>
</feature>
<organism evidence="2 3">
    <name type="scientific">Salinimicrobium oceani</name>
    <dbReference type="NCBI Taxonomy" id="2722702"/>
    <lineage>
        <taxon>Bacteria</taxon>
        <taxon>Pseudomonadati</taxon>
        <taxon>Bacteroidota</taxon>
        <taxon>Flavobacteriia</taxon>
        <taxon>Flavobacteriales</taxon>
        <taxon>Flavobacteriaceae</taxon>
        <taxon>Salinimicrobium</taxon>
    </lineage>
</organism>
<proteinExistence type="predicted"/>
<dbReference type="PANTHER" id="PTHR32063">
    <property type="match status" value="1"/>
</dbReference>
<reference evidence="2 3" key="1">
    <citation type="submission" date="2020-03" db="EMBL/GenBank/DDBJ databases">
        <title>Salinimicrobium sp. nov, isolated from SCS.</title>
        <authorList>
            <person name="Cao W.R."/>
        </authorList>
    </citation>
    <scope>NUCLEOTIDE SEQUENCE [LARGE SCALE GENOMIC DNA]</scope>
    <source>
        <strain evidence="3">J15B91</strain>
    </source>
</reference>
<evidence type="ECO:0000313" key="3">
    <source>
        <dbReference type="Proteomes" id="UP000703674"/>
    </source>
</evidence>
<protein>
    <submittedName>
        <fullName evidence="2">Efflux RND transporter permease subunit</fullName>
    </submittedName>
</protein>
<dbReference type="Proteomes" id="UP000703674">
    <property type="component" value="Unassembled WGS sequence"/>
</dbReference>
<comment type="caution">
    <text evidence="2">The sequence shown here is derived from an EMBL/GenBank/DDBJ whole genome shotgun (WGS) entry which is preliminary data.</text>
</comment>
<evidence type="ECO:0000256" key="1">
    <source>
        <dbReference type="SAM" id="Phobius"/>
    </source>
</evidence>
<evidence type="ECO:0000313" key="2">
    <source>
        <dbReference type="EMBL" id="NJW54512.1"/>
    </source>
</evidence>
<gene>
    <name evidence="2" type="ORF">HC175_16500</name>
</gene>
<sequence>LFVIVLLVITLAALLAIVRYYESILNWCLGNKKTFLALPVVTIFFGLLIWLGVPKIFGFVADAAEEIGWDMRESSGWIAASEAFPGVGKEFMPTLNEGSFLLMPTAMPHLGLEGSKEVLQKLDMAVTNIPEVEVSVGKLGRAETAIDPAPISMYENVINYKPEYILNEDGDMQRFKVDEDGNFVLKSGEAMSHEQALL</sequence>
<keyword evidence="1" id="KW-0472">Membrane</keyword>
<feature type="non-terminal residue" evidence="2">
    <location>
        <position position="198"/>
    </location>
</feature>
<dbReference type="InterPro" id="IPR001036">
    <property type="entry name" value="Acrflvin-R"/>
</dbReference>
<dbReference type="EMBL" id="JAAVJR010000244">
    <property type="protein sequence ID" value="NJW54512.1"/>
    <property type="molecule type" value="Genomic_DNA"/>
</dbReference>
<name>A0ABX1D5D0_9FLAO</name>
<feature type="non-terminal residue" evidence="2">
    <location>
        <position position="1"/>
    </location>
</feature>
<accession>A0ABX1D5D0</accession>
<keyword evidence="1" id="KW-0812">Transmembrane</keyword>
<keyword evidence="1" id="KW-1133">Transmembrane helix</keyword>